<accession>A0A9Q9IZJ0</accession>
<proteinExistence type="predicted"/>
<dbReference type="EMBL" id="CP096142">
    <property type="protein sequence ID" value="UXA66024.1"/>
    <property type="molecule type" value="Genomic_DNA"/>
</dbReference>
<evidence type="ECO:0000313" key="2">
    <source>
        <dbReference type="EMBL" id="UXA66024.1"/>
    </source>
</evidence>
<feature type="transmembrane region" description="Helical" evidence="1">
    <location>
        <begin position="12"/>
        <end position="36"/>
    </location>
</feature>
<keyword evidence="1" id="KW-0812">Transmembrane</keyword>
<evidence type="ECO:0000313" key="3">
    <source>
        <dbReference type="Proteomes" id="UP001058381"/>
    </source>
</evidence>
<dbReference type="GeneID" id="75150282"/>
<reference evidence="2" key="1">
    <citation type="submission" date="2022-04" db="EMBL/GenBank/DDBJ databases">
        <title>Xanthomonas prunicola pv. tritici, a pathogen causing a previously unreported foliar disease of wheat.</title>
        <authorList>
            <person name="Clavijo F."/>
            <person name="Curland R.D."/>
            <person name="Dill-Macky R."/>
            <person name="Pereyra S."/>
            <person name="Roman-Reyna V."/>
            <person name="Siri M.I."/>
        </authorList>
    </citation>
    <scope>NUCLEOTIDE SEQUENCE</scope>
    <source>
        <strain evidence="2">CIX249</strain>
    </source>
</reference>
<sequence length="48" mass="5244">MYGNSLDGAFTALLVVAGLAGAAIFALLFWLVPWLWELVKPWLHTVTA</sequence>
<evidence type="ECO:0000256" key="1">
    <source>
        <dbReference type="SAM" id="Phobius"/>
    </source>
</evidence>
<dbReference type="Proteomes" id="UP001058381">
    <property type="component" value="Chromosome"/>
</dbReference>
<dbReference type="AlphaFoldDB" id="A0A9Q9IZJ0"/>
<name>A0A9Q9IZJ0_9XANT</name>
<keyword evidence="1" id="KW-0472">Membrane</keyword>
<dbReference type="RefSeq" id="WP_184610848.1">
    <property type="nucleotide sequence ID" value="NZ_CP096142.1"/>
</dbReference>
<organism evidence="2 3">
    <name type="scientific">Xanthomonas prunicola</name>
    <dbReference type="NCBI Taxonomy" id="2053930"/>
    <lineage>
        <taxon>Bacteria</taxon>
        <taxon>Pseudomonadati</taxon>
        <taxon>Pseudomonadota</taxon>
        <taxon>Gammaproteobacteria</taxon>
        <taxon>Lysobacterales</taxon>
        <taxon>Lysobacteraceae</taxon>
        <taxon>Xanthomonas</taxon>
    </lineage>
</organism>
<keyword evidence="1" id="KW-1133">Transmembrane helix</keyword>
<protein>
    <submittedName>
        <fullName evidence="2">Uncharacterized protein</fullName>
    </submittedName>
</protein>
<gene>
    <name evidence="2" type="ORF">M0D43_02985</name>
</gene>